<proteinExistence type="predicted"/>
<dbReference type="Proteomes" id="UP001341840">
    <property type="component" value="Unassembled WGS sequence"/>
</dbReference>
<dbReference type="EMBL" id="JASCZI010002760">
    <property type="protein sequence ID" value="MED6116410.1"/>
    <property type="molecule type" value="Genomic_DNA"/>
</dbReference>
<feature type="domain" description="PB1-like" evidence="2">
    <location>
        <begin position="50"/>
        <end position="135"/>
    </location>
</feature>
<name>A0ABU6QWE2_9FABA</name>
<organism evidence="3 4">
    <name type="scientific">Stylosanthes scabra</name>
    <dbReference type="NCBI Taxonomy" id="79078"/>
    <lineage>
        <taxon>Eukaryota</taxon>
        <taxon>Viridiplantae</taxon>
        <taxon>Streptophyta</taxon>
        <taxon>Embryophyta</taxon>
        <taxon>Tracheophyta</taxon>
        <taxon>Spermatophyta</taxon>
        <taxon>Magnoliopsida</taxon>
        <taxon>eudicotyledons</taxon>
        <taxon>Gunneridae</taxon>
        <taxon>Pentapetalae</taxon>
        <taxon>rosids</taxon>
        <taxon>fabids</taxon>
        <taxon>Fabales</taxon>
        <taxon>Fabaceae</taxon>
        <taxon>Papilionoideae</taxon>
        <taxon>50 kb inversion clade</taxon>
        <taxon>dalbergioids sensu lato</taxon>
        <taxon>Dalbergieae</taxon>
        <taxon>Pterocarpus clade</taxon>
        <taxon>Stylosanthes</taxon>
    </lineage>
</organism>
<evidence type="ECO:0000256" key="1">
    <source>
        <dbReference type="SAM" id="MobiDB-lite"/>
    </source>
</evidence>
<dbReference type="Pfam" id="PF26130">
    <property type="entry name" value="PB1-like"/>
    <property type="match status" value="1"/>
</dbReference>
<keyword evidence="4" id="KW-1185">Reference proteome</keyword>
<evidence type="ECO:0000313" key="4">
    <source>
        <dbReference type="Proteomes" id="UP001341840"/>
    </source>
</evidence>
<dbReference type="InterPro" id="IPR058594">
    <property type="entry name" value="PB1-like_dom_pln"/>
</dbReference>
<accession>A0ABU6QWE2</accession>
<sequence length="150" mass="17500">MEQADVDDNRPEIGSVEDHHRDHSGYQDGKRICETGLPCGRELCEERLWVVIYANGKVEKFDPIDIDFVNYGDLLKLLEEMGYKNIKKMKWYDFTDDDFERGLHTLNGDADINGMCDHIMRNFRLSDEFHIYVEHVMDVPVPASDEEEAE</sequence>
<protein>
    <recommendedName>
        <fullName evidence="2">PB1-like domain-containing protein</fullName>
    </recommendedName>
</protein>
<evidence type="ECO:0000313" key="3">
    <source>
        <dbReference type="EMBL" id="MED6116410.1"/>
    </source>
</evidence>
<comment type="caution">
    <text evidence="3">The sequence shown here is derived from an EMBL/GenBank/DDBJ whole genome shotgun (WGS) entry which is preliminary data.</text>
</comment>
<gene>
    <name evidence="3" type="ORF">PIB30_100131</name>
</gene>
<feature type="region of interest" description="Disordered" evidence="1">
    <location>
        <begin position="1"/>
        <end position="26"/>
    </location>
</feature>
<feature type="compositionally biased region" description="Basic and acidic residues" evidence="1">
    <location>
        <begin position="7"/>
        <end position="26"/>
    </location>
</feature>
<reference evidence="3 4" key="1">
    <citation type="journal article" date="2023" name="Plants (Basel)">
        <title>Bridging the Gap: Combining Genomics and Transcriptomics Approaches to Understand Stylosanthes scabra, an Orphan Legume from the Brazilian Caatinga.</title>
        <authorList>
            <person name="Ferreira-Neto J.R.C."/>
            <person name="da Silva M.D."/>
            <person name="Binneck E."/>
            <person name="de Melo N.F."/>
            <person name="da Silva R.H."/>
            <person name="de Melo A.L.T.M."/>
            <person name="Pandolfi V."/>
            <person name="Bustamante F.O."/>
            <person name="Brasileiro-Vidal A.C."/>
            <person name="Benko-Iseppon A.M."/>
        </authorList>
    </citation>
    <scope>NUCLEOTIDE SEQUENCE [LARGE SCALE GENOMIC DNA]</scope>
    <source>
        <tissue evidence="3">Leaves</tissue>
    </source>
</reference>
<evidence type="ECO:0000259" key="2">
    <source>
        <dbReference type="Pfam" id="PF26130"/>
    </source>
</evidence>